<evidence type="ECO:0000313" key="1">
    <source>
        <dbReference type="EMBL" id="TGO64559.1"/>
    </source>
</evidence>
<evidence type="ECO:0000313" key="2">
    <source>
        <dbReference type="Proteomes" id="UP000297229"/>
    </source>
</evidence>
<keyword evidence="2" id="KW-1185">Reference proteome</keyword>
<protein>
    <submittedName>
        <fullName evidence="1">Uncharacterized protein</fullName>
    </submittedName>
</protein>
<reference evidence="1 2" key="1">
    <citation type="submission" date="2017-12" db="EMBL/GenBank/DDBJ databases">
        <title>Comparative genomics of Botrytis spp.</title>
        <authorList>
            <person name="Valero-Jimenez C.A."/>
            <person name="Tapia P."/>
            <person name="Veloso J."/>
            <person name="Silva-Moreno E."/>
            <person name="Staats M."/>
            <person name="Valdes J.H."/>
            <person name="Van Kan J.A.L."/>
        </authorList>
    </citation>
    <scope>NUCLEOTIDE SEQUENCE [LARGE SCALE GENOMIC DNA]</scope>
    <source>
        <strain evidence="1 2">Be9601</strain>
    </source>
</reference>
<dbReference type="AlphaFoldDB" id="A0A4Z1ISU7"/>
<proteinExistence type="predicted"/>
<gene>
    <name evidence="1" type="ORF">BELL_1034g00010</name>
</gene>
<dbReference type="Proteomes" id="UP000297229">
    <property type="component" value="Unassembled WGS sequence"/>
</dbReference>
<sequence length="60" mass="6531">MSPSSTCAIVEFTSSRFISTPKTLTGPGEYLTLGSEDSNYSNVSKTLESTSSTQYFLPKR</sequence>
<organism evidence="1 2">
    <name type="scientific">Botrytis elliptica</name>
    <dbReference type="NCBI Taxonomy" id="278938"/>
    <lineage>
        <taxon>Eukaryota</taxon>
        <taxon>Fungi</taxon>
        <taxon>Dikarya</taxon>
        <taxon>Ascomycota</taxon>
        <taxon>Pezizomycotina</taxon>
        <taxon>Leotiomycetes</taxon>
        <taxon>Helotiales</taxon>
        <taxon>Sclerotiniaceae</taxon>
        <taxon>Botrytis</taxon>
    </lineage>
</organism>
<name>A0A4Z1ISU7_9HELO</name>
<dbReference type="EMBL" id="PQXM01001032">
    <property type="protein sequence ID" value="TGO64559.1"/>
    <property type="molecule type" value="Genomic_DNA"/>
</dbReference>
<accession>A0A4Z1ISU7</accession>
<comment type="caution">
    <text evidence="1">The sequence shown here is derived from an EMBL/GenBank/DDBJ whole genome shotgun (WGS) entry which is preliminary data.</text>
</comment>